<evidence type="ECO:0000256" key="4">
    <source>
        <dbReference type="SAM" id="MobiDB-lite"/>
    </source>
</evidence>
<dbReference type="GO" id="GO:0016787">
    <property type="term" value="F:hydrolase activity"/>
    <property type="evidence" value="ECO:0007669"/>
    <property type="project" value="UniProtKB-KW"/>
</dbReference>
<comment type="caution">
    <text evidence="6">The sequence shown here is derived from an EMBL/GenBank/DDBJ whole genome shotgun (WGS) entry which is preliminary data.</text>
</comment>
<dbReference type="OrthoDB" id="9768696at2"/>
<dbReference type="PANTHER" id="PTHR43309">
    <property type="entry name" value="5-OXOPROLINASE SUBUNIT C"/>
    <property type="match status" value="1"/>
</dbReference>
<organism evidence="6 7">
    <name type="scientific">Stella humosa</name>
    <dbReference type="NCBI Taxonomy" id="94"/>
    <lineage>
        <taxon>Bacteria</taxon>
        <taxon>Pseudomonadati</taxon>
        <taxon>Pseudomonadota</taxon>
        <taxon>Alphaproteobacteria</taxon>
        <taxon>Rhodospirillales</taxon>
        <taxon>Stellaceae</taxon>
        <taxon>Stella</taxon>
    </lineage>
</organism>
<dbReference type="PANTHER" id="PTHR43309:SF3">
    <property type="entry name" value="5-OXOPROLINASE SUBUNIT C"/>
    <property type="match status" value="1"/>
</dbReference>
<accession>A0A3N1MCK7</accession>
<evidence type="ECO:0000313" key="6">
    <source>
        <dbReference type="EMBL" id="ROQ01451.1"/>
    </source>
</evidence>
<dbReference type="RefSeq" id="WP_123688210.1">
    <property type="nucleotide sequence ID" value="NZ_AP019700.1"/>
</dbReference>
<dbReference type="EMBL" id="RJKX01000011">
    <property type="protein sequence ID" value="ROQ01451.1"/>
    <property type="molecule type" value="Genomic_DNA"/>
</dbReference>
<dbReference type="InterPro" id="IPR029000">
    <property type="entry name" value="Cyclophilin-like_dom_sf"/>
</dbReference>
<evidence type="ECO:0000256" key="3">
    <source>
        <dbReference type="ARBA" id="ARBA00022840"/>
    </source>
</evidence>
<name>A0A3N1MCK7_9PROT</name>
<reference evidence="6 7" key="1">
    <citation type="submission" date="2018-11" db="EMBL/GenBank/DDBJ databases">
        <title>Genomic Encyclopedia of Type Strains, Phase IV (KMG-IV): sequencing the most valuable type-strain genomes for metagenomic binning, comparative biology and taxonomic classification.</title>
        <authorList>
            <person name="Goeker M."/>
        </authorList>
    </citation>
    <scope>NUCLEOTIDE SEQUENCE [LARGE SCALE GENOMIC DNA]</scope>
    <source>
        <strain evidence="6 7">DSM 5900</strain>
    </source>
</reference>
<keyword evidence="3" id="KW-0067">ATP-binding</keyword>
<feature type="region of interest" description="Disordered" evidence="4">
    <location>
        <begin position="150"/>
        <end position="173"/>
    </location>
</feature>
<dbReference type="InterPro" id="IPR052708">
    <property type="entry name" value="PxpC"/>
</dbReference>
<evidence type="ECO:0000259" key="5">
    <source>
        <dbReference type="SMART" id="SM00797"/>
    </source>
</evidence>
<sequence>MPTLLVREPGLLATVQDAGRVGWQRFGVVVAGAMDLHALRAGNALAGNPPGAAAIEFTFTGGSYAVEGGPVRLAVTGGDFALSVDGRPVPAWHSFLLRPGEVLAIGRAPDALRGYLACAGGLDVPVALGSRSTHVRSGIGGWQGRALRGGDALPLGSAETDPGDLELPPDARPRQRNRLRVVLGPQDGYFTDEAIATLGGGRFTITADADRMGYRLAGPPLRHRGADNIVSDGIALGSVQVPASGQPIVLLADRQPTGGYPKIATIITPDIGSIAQLAPGTSVAFEIVTPDEARRIRRDWDAAMEGLPALMRPSGGAGDPFDSQRLLALDLVGGFLPDAD</sequence>
<evidence type="ECO:0000313" key="7">
    <source>
        <dbReference type="Proteomes" id="UP000278222"/>
    </source>
</evidence>
<keyword evidence="1" id="KW-0547">Nucleotide-binding</keyword>
<dbReference type="SMART" id="SM00797">
    <property type="entry name" value="AHS2"/>
    <property type="match status" value="1"/>
</dbReference>
<evidence type="ECO:0000256" key="1">
    <source>
        <dbReference type="ARBA" id="ARBA00022741"/>
    </source>
</evidence>
<dbReference type="GO" id="GO:0005524">
    <property type="term" value="F:ATP binding"/>
    <property type="evidence" value="ECO:0007669"/>
    <property type="project" value="UniProtKB-KW"/>
</dbReference>
<dbReference type="AlphaFoldDB" id="A0A3N1MCK7"/>
<keyword evidence="7" id="KW-1185">Reference proteome</keyword>
<proteinExistence type="predicted"/>
<gene>
    <name evidence="6" type="ORF">EDC65_0630</name>
</gene>
<protein>
    <submittedName>
        <fullName evidence="6">Biotin-dependent carboxylase-like uncharacterized protein</fullName>
    </submittedName>
</protein>
<dbReference type="Proteomes" id="UP000278222">
    <property type="component" value="Unassembled WGS sequence"/>
</dbReference>
<keyword evidence="2" id="KW-0378">Hydrolase</keyword>
<dbReference type="InterPro" id="IPR003778">
    <property type="entry name" value="CT_A_B"/>
</dbReference>
<dbReference type="SUPFAM" id="SSF50891">
    <property type="entry name" value="Cyclophilin-like"/>
    <property type="match status" value="1"/>
</dbReference>
<dbReference type="NCBIfam" id="TIGR00724">
    <property type="entry name" value="urea_amlyse_rel"/>
    <property type="match status" value="1"/>
</dbReference>
<dbReference type="Pfam" id="PF02626">
    <property type="entry name" value="CT_A_B"/>
    <property type="match status" value="1"/>
</dbReference>
<evidence type="ECO:0000256" key="2">
    <source>
        <dbReference type="ARBA" id="ARBA00022801"/>
    </source>
</evidence>
<feature type="domain" description="Carboxyltransferase" evidence="5">
    <location>
        <begin position="25"/>
        <end position="303"/>
    </location>
</feature>
<dbReference type="Gene3D" id="2.40.100.10">
    <property type="entry name" value="Cyclophilin-like"/>
    <property type="match status" value="1"/>
</dbReference>